<sequence>MEAEKIDLIEIKDNNNPTDQDSSPSSVNEVKIPEIGMTFSCEEEVRTFYNSYAQNVDFVEARGYENLAFDERKCRNYISEARMLSLLFGAEDPPIAGMVLDNVFSNLFDLMMLVDVYKICPTGEVESTQLVASEDIVSKLAAMGFNYLHCQKAAINTANAGVEEAMTWLLSHMDDPDIEKATDWIFSHPEASSSMDTDATSNGVQDSDPRVPDGSG</sequence>
<evidence type="ECO:0000313" key="15">
    <source>
        <dbReference type="Proteomes" id="UP000734854"/>
    </source>
</evidence>
<evidence type="ECO:0000256" key="7">
    <source>
        <dbReference type="ARBA" id="ARBA00022771"/>
    </source>
</evidence>
<comment type="catalytic activity">
    <reaction evidence="1">
        <text>Thiol-dependent hydrolysis of ester, thioester, amide, peptide and isopeptide bonds formed by the C-terminal Gly of ubiquitin (a 76-residue protein attached to proteins as an intracellular targeting signal).</text>
        <dbReference type="EC" id="3.4.19.12"/>
    </reaction>
</comment>
<comment type="caution">
    <text evidence="14">The sequence shown here is derived from an EMBL/GenBank/DDBJ whole genome shotgun (WGS) entry which is preliminary data.</text>
</comment>
<evidence type="ECO:0000313" key="14">
    <source>
        <dbReference type="EMBL" id="KAG6526703.1"/>
    </source>
</evidence>
<organism evidence="14 15">
    <name type="scientific">Zingiber officinale</name>
    <name type="common">Ginger</name>
    <name type="synonym">Amomum zingiber</name>
    <dbReference type="NCBI Taxonomy" id="94328"/>
    <lineage>
        <taxon>Eukaryota</taxon>
        <taxon>Viridiplantae</taxon>
        <taxon>Streptophyta</taxon>
        <taxon>Embryophyta</taxon>
        <taxon>Tracheophyta</taxon>
        <taxon>Spermatophyta</taxon>
        <taxon>Magnoliopsida</taxon>
        <taxon>Liliopsida</taxon>
        <taxon>Zingiberales</taxon>
        <taxon>Zingiberaceae</taxon>
        <taxon>Zingiber</taxon>
    </lineage>
</organism>
<dbReference type="FunFam" id="1.10.8.10:FF:000103">
    <property type="entry name" value="Ubiquitin carboxyl-terminal hydrolase"/>
    <property type="match status" value="1"/>
</dbReference>
<evidence type="ECO:0000256" key="8">
    <source>
        <dbReference type="ARBA" id="ARBA00022786"/>
    </source>
</evidence>
<evidence type="ECO:0000256" key="10">
    <source>
        <dbReference type="ARBA" id="ARBA00022807"/>
    </source>
</evidence>
<dbReference type="AlphaFoldDB" id="A0A8J5HFX2"/>
<feature type="compositionally biased region" description="Basic and acidic residues" evidence="12">
    <location>
        <begin position="207"/>
        <end position="216"/>
    </location>
</feature>
<keyword evidence="15" id="KW-1185">Reference proteome</keyword>
<evidence type="ECO:0000256" key="3">
    <source>
        <dbReference type="ARBA" id="ARBA00012759"/>
    </source>
</evidence>
<keyword evidence="4" id="KW-0645">Protease</keyword>
<reference evidence="14 15" key="1">
    <citation type="submission" date="2020-08" db="EMBL/GenBank/DDBJ databases">
        <title>Plant Genome Project.</title>
        <authorList>
            <person name="Zhang R.-G."/>
        </authorList>
    </citation>
    <scope>NUCLEOTIDE SEQUENCE [LARGE SCALE GENOMIC DNA]</scope>
    <source>
        <tissue evidence="14">Rhizome</tissue>
    </source>
</reference>
<keyword evidence="9" id="KW-0378">Hydrolase</keyword>
<evidence type="ECO:0000256" key="1">
    <source>
        <dbReference type="ARBA" id="ARBA00000707"/>
    </source>
</evidence>
<name>A0A8J5HFX2_ZINOF</name>
<comment type="similarity">
    <text evidence="2">Belongs to the peptidase C19 family.</text>
</comment>
<dbReference type="EC" id="3.4.19.12" evidence="3"/>
<evidence type="ECO:0000256" key="6">
    <source>
        <dbReference type="ARBA" id="ARBA00022737"/>
    </source>
</evidence>
<dbReference type="GO" id="GO:0008270">
    <property type="term" value="F:zinc ion binding"/>
    <property type="evidence" value="ECO:0007669"/>
    <property type="project" value="UniProtKB-KW"/>
</dbReference>
<keyword evidence="11" id="KW-0862">Zinc</keyword>
<dbReference type="GO" id="GO:0004843">
    <property type="term" value="F:cysteine-type deubiquitinase activity"/>
    <property type="evidence" value="ECO:0007669"/>
    <property type="project" value="UniProtKB-EC"/>
</dbReference>
<dbReference type="EMBL" id="JACMSC010000004">
    <property type="protein sequence ID" value="KAG6526703.1"/>
    <property type="molecule type" value="Genomic_DNA"/>
</dbReference>
<protein>
    <recommendedName>
        <fullName evidence="3">ubiquitinyl hydrolase 1</fullName>
        <ecNumber evidence="3">3.4.19.12</ecNumber>
    </recommendedName>
</protein>
<evidence type="ECO:0000256" key="12">
    <source>
        <dbReference type="SAM" id="MobiDB-lite"/>
    </source>
</evidence>
<dbReference type="InterPro" id="IPR015940">
    <property type="entry name" value="UBA"/>
</dbReference>
<dbReference type="Proteomes" id="UP000734854">
    <property type="component" value="Unassembled WGS sequence"/>
</dbReference>
<dbReference type="Gene3D" id="1.10.8.10">
    <property type="entry name" value="DNA helicase RuvA subunit, C-terminal domain"/>
    <property type="match status" value="1"/>
</dbReference>
<evidence type="ECO:0000256" key="5">
    <source>
        <dbReference type="ARBA" id="ARBA00022723"/>
    </source>
</evidence>
<keyword evidence="5" id="KW-0479">Metal-binding</keyword>
<feature type="domain" description="UBA" evidence="13">
    <location>
        <begin position="131"/>
        <end position="172"/>
    </location>
</feature>
<keyword evidence="10" id="KW-0788">Thiol protease</keyword>
<dbReference type="PROSITE" id="PS50030">
    <property type="entry name" value="UBA"/>
    <property type="match status" value="1"/>
</dbReference>
<evidence type="ECO:0000259" key="13">
    <source>
        <dbReference type="PROSITE" id="PS50030"/>
    </source>
</evidence>
<dbReference type="InterPro" id="IPR009060">
    <property type="entry name" value="UBA-like_sf"/>
</dbReference>
<gene>
    <name evidence="14" type="ORF">ZIOFF_016704</name>
</gene>
<keyword evidence="7" id="KW-0863">Zinc-finger</keyword>
<dbReference type="Pfam" id="PF22562">
    <property type="entry name" value="UBA_7"/>
    <property type="match status" value="1"/>
</dbReference>
<dbReference type="CDD" id="cd14295">
    <property type="entry name" value="UBA1_atUBP14"/>
    <property type="match status" value="1"/>
</dbReference>
<evidence type="ECO:0000256" key="4">
    <source>
        <dbReference type="ARBA" id="ARBA00022670"/>
    </source>
</evidence>
<dbReference type="SUPFAM" id="SSF46934">
    <property type="entry name" value="UBA-like"/>
    <property type="match status" value="1"/>
</dbReference>
<evidence type="ECO:0000256" key="2">
    <source>
        <dbReference type="ARBA" id="ARBA00009085"/>
    </source>
</evidence>
<proteinExistence type="inferred from homology"/>
<keyword evidence="8" id="KW-0833">Ubl conjugation pathway</keyword>
<dbReference type="GO" id="GO:0006508">
    <property type="term" value="P:proteolysis"/>
    <property type="evidence" value="ECO:0007669"/>
    <property type="project" value="UniProtKB-KW"/>
</dbReference>
<evidence type="ECO:0000256" key="9">
    <source>
        <dbReference type="ARBA" id="ARBA00022801"/>
    </source>
</evidence>
<feature type="compositionally biased region" description="Polar residues" evidence="12">
    <location>
        <begin position="191"/>
        <end position="205"/>
    </location>
</feature>
<evidence type="ECO:0000256" key="11">
    <source>
        <dbReference type="ARBA" id="ARBA00022833"/>
    </source>
</evidence>
<feature type="region of interest" description="Disordered" evidence="12">
    <location>
        <begin position="191"/>
        <end position="216"/>
    </location>
</feature>
<accession>A0A8J5HFX2</accession>
<keyword evidence="6" id="KW-0677">Repeat</keyword>